<protein>
    <recommendedName>
        <fullName evidence="1">DUF1995 domain-containing protein</fullName>
    </recommendedName>
</protein>
<dbReference type="EMBL" id="JALJOS010000015">
    <property type="protein sequence ID" value="KAK9830856.1"/>
    <property type="molecule type" value="Genomic_DNA"/>
</dbReference>
<dbReference type="GO" id="GO:0009507">
    <property type="term" value="C:chloroplast"/>
    <property type="evidence" value="ECO:0007669"/>
    <property type="project" value="TreeGrafter"/>
</dbReference>
<accession>A0AAW1RBK6</accession>
<organism evidence="2 3">
    <name type="scientific">Apatococcus lobatus</name>
    <dbReference type="NCBI Taxonomy" id="904363"/>
    <lineage>
        <taxon>Eukaryota</taxon>
        <taxon>Viridiplantae</taxon>
        <taxon>Chlorophyta</taxon>
        <taxon>core chlorophytes</taxon>
        <taxon>Trebouxiophyceae</taxon>
        <taxon>Chlorellales</taxon>
        <taxon>Chlorellaceae</taxon>
        <taxon>Apatococcus</taxon>
    </lineage>
</organism>
<feature type="domain" description="DUF1995" evidence="1">
    <location>
        <begin position="65"/>
        <end position="241"/>
    </location>
</feature>
<dbReference type="PANTHER" id="PTHR36365:SF1">
    <property type="entry name" value="OS05G0500400 PROTEIN"/>
    <property type="match status" value="1"/>
</dbReference>
<evidence type="ECO:0000313" key="2">
    <source>
        <dbReference type="EMBL" id="KAK9830856.1"/>
    </source>
</evidence>
<gene>
    <name evidence="2" type="ORF">WJX74_010488</name>
</gene>
<evidence type="ECO:0000259" key="1">
    <source>
        <dbReference type="Pfam" id="PF09353"/>
    </source>
</evidence>
<dbReference type="PANTHER" id="PTHR36365">
    <property type="entry name" value="OS05G0500400 PROTEIN"/>
    <property type="match status" value="1"/>
</dbReference>
<comment type="caution">
    <text evidence="2">The sequence shown here is derived from an EMBL/GenBank/DDBJ whole genome shotgun (WGS) entry which is preliminary data.</text>
</comment>
<dbReference type="Pfam" id="PF09353">
    <property type="entry name" value="DUF1995"/>
    <property type="match status" value="1"/>
</dbReference>
<evidence type="ECO:0000313" key="3">
    <source>
        <dbReference type="Proteomes" id="UP001438707"/>
    </source>
</evidence>
<dbReference type="InterPro" id="IPR018962">
    <property type="entry name" value="DUF1995"/>
</dbReference>
<name>A0AAW1RBK6_9CHLO</name>
<proteinExistence type="predicted"/>
<dbReference type="AlphaFoldDB" id="A0AAW1RBK6"/>
<reference evidence="2 3" key="1">
    <citation type="journal article" date="2024" name="Nat. Commun.">
        <title>Phylogenomics reveals the evolutionary origins of lichenization in chlorophyte algae.</title>
        <authorList>
            <person name="Puginier C."/>
            <person name="Libourel C."/>
            <person name="Otte J."/>
            <person name="Skaloud P."/>
            <person name="Haon M."/>
            <person name="Grisel S."/>
            <person name="Petersen M."/>
            <person name="Berrin J.G."/>
            <person name="Delaux P.M."/>
            <person name="Dal Grande F."/>
            <person name="Keller J."/>
        </authorList>
    </citation>
    <scope>NUCLEOTIDE SEQUENCE [LARGE SCALE GENOMIC DNA]</scope>
    <source>
        <strain evidence="2 3">SAG 2145</strain>
    </source>
</reference>
<keyword evidence="3" id="KW-1185">Reference proteome</keyword>
<dbReference type="Proteomes" id="UP001438707">
    <property type="component" value="Unassembled WGS sequence"/>
</dbReference>
<sequence>MLHSQLTQSQVILDRSFVHVPEAPLRQAKQQKLAGLAAPLPQTGQPCPLCRRATALSSSKGFGKPSESASTIKQATDNLRNAIGKSSRGKGFVGKTGKRVQVDIPLLDETSKAVVELCRDLLKSMPRDIAKQVLPILLLAAPKLDQIEEVQDLLQRCRGPAVIILNAGWTPDQLSPPQRNALQAFQQIYAFVPLGFKGLVRTTEGALVQSGESAWQIFLKEGEQYTCIGRQERRPSETELELAFYNAAAANSPINKGIAGIRSLFGRGKGSDG</sequence>